<evidence type="ECO:0000313" key="1">
    <source>
        <dbReference type="EMBL" id="TMS13759.1"/>
    </source>
</evidence>
<comment type="caution">
    <text evidence="1">The sequence shown here is derived from an EMBL/GenBank/DDBJ whole genome shotgun (WGS) entry which is preliminary data.</text>
</comment>
<organism evidence="1 2">
    <name type="scientific">Larimichthys crocea</name>
    <name type="common">Large yellow croaker</name>
    <name type="synonym">Pseudosciaena crocea</name>
    <dbReference type="NCBI Taxonomy" id="215358"/>
    <lineage>
        <taxon>Eukaryota</taxon>
        <taxon>Metazoa</taxon>
        <taxon>Chordata</taxon>
        <taxon>Craniata</taxon>
        <taxon>Vertebrata</taxon>
        <taxon>Euteleostomi</taxon>
        <taxon>Actinopterygii</taxon>
        <taxon>Neopterygii</taxon>
        <taxon>Teleostei</taxon>
        <taxon>Neoteleostei</taxon>
        <taxon>Acanthomorphata</taxon>
        <taxon>Eupercaria</taxon>
        <taxon>Sciaenidae</taxon>
        <taxon>Larimichthys</taxon>
    </lineage>
</organism>
<protein>
    <submittedName>
        <fullName evidence="1">Uncharacterized protein</fullName>
    </submittedName>
</protein>
<name>A0ACD3R510_LARCR</name>
<evidence type="ECO:0000313" key="2">
    <source>
        <dbReference type="Proteomes" id="UP000793456"/>
    </source>
</evidence>
<accession>A0ACD3R510</accession>
<reference evidence="1" key="1">
    <citation type="submission" date="2018-11" db="EMBL/GenBank/DDBJ databases">
        <title>The sequence and de novo assembly of Larimichthys crocea genome using PacBio and Hi-C technologies.</title>
        <authorList>
            <person name="Xu P."/>
            <person name="Chen B."/>
            <person name="Zhou Z."/>
            <person name="Ke Q."/>
            <person name="Wu Y."/>
            <person name="Bai H."/>
            <person name="Pu F."/>
        </authorList>
    </citation>
    <scope>NUCLEOTIDE SEQUENCE</scope>
    <source>
        <tissue evidence="1">Muscle</tissue>
    </source>
</reference>
<proteinExistence type="predicted"/>
<sequence length="726" mass="84273">MLAPSSALNIHEKAWNAYPYCRTVITNEYMKDNFLIKIETWHKPDTGNLENVHGLDAETWKKVDVVYIDIADRSQVEPKDYKPEEDPCRYKSVKTGRGPLGPDWKKELPNKKDCPHMCAYKLVTVKFKWWGLQNKVESFIQKQEKRLFTNFHRQLFCWIDKWIDLNMEDIRRMEEETRKELDETGVPRHQRIHILPLFQLTRHLTGRQSEGTKKGTSRPTTGLTIDHPKQIQAHSPSEIFVICAEGVCGFYRVPQQRQEDQGEEMSTEHCEVKRRDGDKCRLHMVTWNVATAEPPEDVSALLQLDVQPPADLYVIGLQEVNATPVRFISDLLMEDSWSHVFMDTLAPRGFVKVTSIRMQGLLLLLFAKQIHLPYIRNIQTTYTRTGIFGYWGNKGGVSVRFSLYGHMVCFLNCHLAAHMSYALQRVDEFEHILEMQDFDISDTPHILDHKVVFWFGDLNFRIADHGLHFLRSSINSGRFNLLWSKDQLTMMKKKEAFLQEFEEGPLNFKPSYKFDRNSDTYDTSTKKRKPAWTDRILWRIKPQTQPSEEDDEKASTSTDDGLDEYPLQVTQEKYTSDMSYGVSDHKPVIATFSLELRKYFDTPLVHISPLGTWSGDQDAILSYTFQEDFMSSTWDWIGLYKVGFKSPSDYETFVWVREDDLPETNEVIEISVDKDEIPLLSGQYVLGYYSTNMQSIIGLSASFQIVESKRAVMEGLIPENINGLNK</sequence>
<gene>
    <name evidence="1" type="ORF">E3U43_022239</name>
</gene>
<dbReference type="EMBL" id="CM011683">
    <property type="protein sequence ID" value="TMS13759.1"/>
    <property type="molecule type" value="Genomic_DNA"/>
</dbReference>
<keyword evidence="2" id="KW-1185">Reference proteome</keyword>
<dbReference type="Proteomes" id="UP000793456">
    <property type="component" value="Chromosome X"/>
</dbReference>